<feature type="region of interest" description="Disordered" evidence="1">
    <location>
        <begin position="427"/>
        <end position="466"/>
    </location>
</feature>
<comment type="caution">
    <text evidence="2">The sequence shown here is derived from an EMBL/GenBank/DDBJ whole genome shotgun (WGS) entry which is preliminary data.</text>
</comment>
<evidence type="ECO:0000313" key="3">
    <source>
        <dbReference type="Proteomes" id="UP001396898"/>
    </source>
</evidence>
<name>A0ABR1RD16_9PEZI</name>
<feature type="compositionally biased region" description="Acidic residues" evidence="1">
    <location>
        <begin position="432"/>
        <end position="452"/>
    </location>
</feature>
<dbReference type="EMBL" id="JAQQWI010000016">
    <property type="protein sequence ID" value="KAK8008458.1"/>
    <property type="molecule type" value="Genomic_DNA"/>
</dbReference>
<sequence>MPETPSTRCSGAGALVAPSPEVGPPRRPQTPTDECLMYLTIYIKAFDQERRNDWLEMEWMTSPTESTSQVFIHLNNDFIRGIIGDVSEIDQLSIIIDPSAADGTDPTQIICLWTKVREVASLLSNMKHWNVRNLAIKLTSAGPGTFKLTSKPMGELHSMLKSDYNFLSLAHMAILLPLIRDKKMSATCVEWYYQNLTGSDMTPDQDLAPDRSTTPEPILKMIDILGAVTDDYGMWNLRDDDYTMSTFWTDVTLARMSVEVSRVDFAFELALDSAYGPAANHLRLQRFRTWKLEDETSALSRKNRKRTMESMCLNRSNLQYQKNLLETTLMPTDLEADQRKSGAAQDMESNRLAVKRNDAIWAGLLPVSPSSAPTNTQAAVIRWAQTKMGKLNCEMHDHFISLQDGVDQWSIQYPLGIPSLYRIHEEAHREEEHEEQNNETDSDSEDGVDDDGVFTPWYDASDDAEANAERILREALGDDDDDDNFI</sequence>
<protein>
    <recommendedName>
        <fullName evidence="4">HNH nuclease domain-containing protein</fullName>
    </recommendedName>
</protein>
<organism evidence="2 3">
    <name type="scientific">Apiospora marii</name>
    <dbReference type="NCBI Taxonomy" id="335849"/>
    <lineage>
        <taxon>Eukaryota</taxon>
        <taxon>Fungi</taxon>
        <taxon>Dikarya</taxon>
        <taxon>Ascomycota</taxon>
        <taxon>Pezizomycotina</taxon>
        <taxon>Sordariomycetes</taxon>
        <taxon>Xylariomycetidae</taxon>
        <taxon>Amphisphaeriales</taxon>
        <taxon>Apiosporaceae</taxon>
        <taxon>Apiospora</taxon>
    </lineage>
</organism>
<evidence type="ECO:0000313" key="2">
    <source>
        <dbReference type="EMBL" id="KAK8008458.1"/>
    </source>
</evidence>
<evidence type="ECO:0008006" key="4">
    <source>
        <dbReference type="Google" id="ProtNLM"/>
    </source>
</evidence>
<reference evidence="2 3" key="1">
    <citation type="submission" date="2023-01" db="EMBL/GenBank/DDBJ databases">
        <title>Analysis of 21 Apiospora genomes using comparative genomics revels a genus with tremendous synthesis potential of carbohydrate active enzymes and secondary metabolites.</title>
        <authorList>
            <person name="Sorensen T."/>
        </authorList>
    </citation>
    <scope>NUCLEOTIDE SEQUENCE [LARGE SCALE GENOMIC DNA]</scope>
    <source>
        <strain evidence="2 3">CBS 20057</strain>
    </source>
</reference>
<evidence type="ECO:0000256" key="1">
    <source>
        <dbReference type="SAM" id="MobiDB-lite"/>
    </source>
</evidence>
<accession>A0ABR1RD16</accession>
<gene>
    <name evidence="2" type="ORF">PG991_011009</name>
</gene>
<dbReference type="Proteomes" id="UP001396898">
    <property type="component" value="Unassembled WGS sequence"/>
</dbReference>
<keyword evidence="3" id="KW-1185">Reference proteome</keyword>
<feature type="region of interest" description="Disordered" evidence="1">
    <location>
        <begin position="1"/>
        <end position="31"/>
    </location>
</feature>
<proteinExistence type="predicted"/>